<evidence type="ECO:0000313" key="1">
    <source>
        <dbReference type="EMBL" id="KAI5666355.1"/>
    </source>
</evidence>
<dbReference type="Proteomes" id="UP001060085">
    <property type="component" value="Linkage Group LG04"/>
</dbReference>
<reference evidence="2" key="1">
    <citation type="journal article" date="2023" name="Nat. Plants">
        <title>Single-cell RNA sequencing provides a high-resolution roadmap for understanding the multicellular compartmentation of specialized metabolism.</title>
        <authorList>
            <person name="Sun S."/>
            <person name="Shen X."/>
            <person name="Li Y."/>
            <person name="Li Y."/>
            <person name="Wang S."/>
            <person name="Li R."/>
            <person name="Zhang H."/>
            <person name="Shen G."/>
            <person name="Guo B."/>
            <person name="Wei J."/>
            <person name="Xu J."/>
            <person name="St-Pierre B."/>
            <person name="Chen S."/>
            <person name="Sun C."/>
        </authorList>
    </citation>
    <scope>NUCLEOTIDE SEQUENCE [LARGE SCALE GENOMIC DNA]</scope>
</reference>
<dbReference type="EMBL" id="CM044704">
    <property type="protein sequence ID" value="KAI5666355.1"/>
    <property type="molecule type" value="Genomic_DNA"/>
</dbReference>
<protein>
    <submittedName>
        <fullName evidence="1">Uncharacterized protein</fullName>
    </submittedName>
</protein>
<proteinExistence type="predicted"/>
<organism evidence="1 2">
    <name type="scientific">Catharanthus roseus</name>
    <name type="common">Madagascar periwinkle</name>
    <name type="synonym">Vinca rosea</name>
    <dbReference type="NCBI Taxonomy" id="4058"/>
    <lineage>
        <taxon>Eukaryota</taxon>
        <taxon>Viridiplantae</taxon>
        <taxon>Streptophyta</taxon>
        <taxon>Embryophyta</taxon>
        <taxon>Tracheophyta</taxon>
        <taxon>Spermatophyta</taxon>
        <taxon>Magnoliopsida</taxon>
        <taxon>eudicotyledons</taxon>
        <taxon>Gunneridae</taxon>
        <taxon>Pentapetalae</taxon>
        <taxon>asterids</taxon>
        <taxon>lamiids</taxon>
        <taxon>Gentianales</taxon>
        <taxon>Apocynaceae</taxon>
        <taxon>Rauvolfioideae</taxon>
        <taxon>Vinceae</taxon>
        <taxon>Catharanthinae</taxon>
        <taxon>Catharanthus</taxon>
    </lineage>
</organism>
<evidence type="ECO:0000313" key="2">
    <source>
        <dbReference type="Proteomes" id="UP001060085"/>
    </source>
</evidence>
<name>A0ACC0AZN6_CATRO</name>
<accession>A0ACC0AZN6</accession>
<sequence length="519" mass="58631">MDTTCFRKAHKSDIKKTNLHIIFEMKESLAAKLLNDHKISDKIEVSLVYEYRQFNIGFIILIVSFTFFGTVNSCLIFPWNTLVSTVTPQEFHVANDISSIMGSFSLNEEEESHCAGLSQYECFHGCLRRWYNTSSWFPFSNVKGLEMIAFLEIYSSRHRGIGQFFRMQALLGVKKPLLLCILVQIPGSGKVKASVQYERLPIFCLFCGRIGHIFTDCDVLKNTSPRLSRDNMPFLELLGILDKMHSDISFNQNNPTTLSKHYASLSISPDCPAPNSGLGFTPYKKIASTISLNFSKDSSYNKENLLKEFFPSPVICPSPPDVASSFPSSLVITLSHLPLLISVLNPNPLNELPRFTPTGKNNMGSNNDFSYLYEPNTCLIDALNLTNGPIDDWDSNLESFSSTRDFVPSSNISIYGFECGFFVDGTGPSGGLGMFWNNNNGFFAWLLLWHIDVSISFLNYVPFRFTGFYGNPKMDHCHFSLDLLCHLHATSDLPWIVAGDLIKFYFWTKKKKEKGIICK</sequence>
<keyword evidence="2" id="KW-1185">Reference proteome</keyword>
<comment type="caution">
    <text evidence="1">The sequence shown here is derived from an EMBL/GenBank/DDBJ whole genome shotgun (WGS) entry which is preliminary data.</text>
</comment>
<gene>
    <name evidence="1" type="ORF">M9H77_16208</name>
</gene>